<evidence type="ECO:0000256" key="1">
    <source>
        <dbReference type="ARBA" id="ARBA00005278"/>
    </source>
</evidence>
<evidence type="ECO:0000256" key="3">
    <source>
        <dbReference type="SAM" id="MobiDB-lite"/>
    </source>
</evidence>
<dbReference type="GO" id="GO:0009847">
    <property type="term" value="P:spore germination"/>
    <property type="evidence" value="ECO:0007669"/>
    <property type="project" value="InterPro"/>
</dbReference>
<protein>
    <submittedName>
        <fullName evidence="5">GerA spore germination protein</fullName>
    </submittedName>
</protein>
<dbReference type="Pfam" id="PF03323">
    <property type="entry name" value="GerA"/>
    <property type="match status" value="1"/>
</dbReference>
<feature type="transmembrane region" description="Helical" evidence="4">
    <location>
        <begin position="414"/>
        <end position="431"/>
    </location>
</feature>
<dbReference type="PATRIC" id="fig|679936.5.peg.3153"/>
<evidence type="ECO:0000313" key="6">
    <source>
        <dbReference type="Proteomes" id="UP000005439"/>
    </source>
</evidence>
<name>G8U0W7_SULAD</name>
<feature type="transmembrane region" description="Helical" evidence="4">
    <location>
        <begin position="443"/>
        <end position="467"/>
    </location>
</feature>
<dbReference type="HOGENOM" id="CLU_021639_4_1_9"/>
<feature type="transmembrane region" description="Helical" evidence="4">
    <location>
        <begin position="317"/>
        <end position="339"/>
    </location>
</feature>
<evidence type="ECO:0000313" key="5">
    <source>
        <dbReference type="EMBL" id="AEW06512.1"/>
    </source>
</evidence>
<dbReference type="InterPro" id="IPR050768">
    <property type="entry name" value="UPF0353/GerABKA_families"/>
</dbReference>
<dbReference type="AlphaFoldDB" id="G8U0W7"/>
<evidence type="ECO:0000256" key="4">
    <source>
        <dbReference type="SAM" id="Phobius"/>
    </source>
</evidence>
<gene>
    <name evidence="5" type="ordered locus">Sulac_3055</name>
</gene>
<keyword evidence="2 4" id="KW-0472">Membrane</keyword>
<dbReference type="GO" id="GO:0016020">
    <property type="term" value="C:membrane"/>
    <property type="evidence" value="ECO:0007669"/>
    <property type="project" value="InterPro"/>
</dbReference>
<comment type="similarity">
    <text evidence="1">Belongs to the GerABKA family.</text>
</comment>
<dbReference type="EMBL" id="CP003179">
    <property type="protein sequence ID" value="AEW06512.1"/>
    <property type="molecule type" value="Genomic_DNA"/>
</dbReference>
<keyword evidence="4" id="KW-1133">Transmembrane helix</keyword>
<sequence>MSMDPKHLRQIDQNAKDLMQQLDGWVTDLSRHPGRSADRYGGDVEAAYRRLKSGMGRNSDVLMRKIQVPSVASGTVLVVSIDGLTDTQMVDQDIIGPLLHAKTPPEKWDQTVLTPNHITKETQWPTLLQKLAAGNTLVFAPGLDFVWVIDTIKYTQRAIERPQTELAVRGPEEAFNEIILIQKTQLRRRFMSPALQFRDVTVGRMQHITVSVAFLEGVANPALVETAIQRVQAITVDALADSTTVSGLIRDHPNSIFPTIRGTERVDIVARRLSYGAVAILTAGDPFVLIAPAPLADFYRTAMDYSNNWIDSSFVRLIRFVGWAFGLYLPAMYIALTQVNPSMLPTALFVVMQGSHSGLPFPPVVEILLMILVLEILRESAIRLPKNLSTTLGTVGAIVVGTAVVRAGLVDPQIIVIMTLTALSIFSTPVYDLTGTWRVVNFFLLFAGTFFGVLGIIVVTMMVVATITDMQSFGVPYFSPWAPFRLREWTDALVRFPWNRIHLRWVSYRPQRAEWNWPQGQVPRPHLLRGDNEASPLKTDMQGTDPGP</sequence>
<dbReference type="PANTHER" id="PTHR22550:SF5">
    <property type="entry name" value="LEUCINE ZIPPER PROTEIN 4"/>
    <property type="match status" value="1"/>
</dbReference>
<proteinExistence type="inferred from homology"/>
<feature type="transmembrane region" description="Helical" evidence="4">
    <location>
        <begin position="359"/>
        <end position="377"/>
    </location>
</feature>
<feature type="region of interest" description="Disordered" evidence="3">
    <location>
        <begin position="528"/>
        <end position="548"/>
    </location>
</feature>
<dbReference type="PIRSF" id="PIRSF005690">
    <property type="entry name" value="GerBA"/>
    <property type="match status" value="1"/>
</dbReference>
<dbReference type="STRING" id="679936.Sulac_3055"/>
<organism evidence="5 6">
    <name type="scientific">Sulfobacillus acidophilus (strain ATCC 700253 / DSM 10332 / NAL)</name>
    <dbReference type="NCBI Taxonomy" id="679936"/>
    <lineage>
        <taxon>Bacteria</taxon>
        <taxon>Bacillati</taxon>
        <taxon>Bacillota</taxon>
        <taxon>Clostridia</taxon>
        <taxon>Eubacteriales</taxon>
        <taxon>Clostridiales Family XVII. Incertae Sedis</taxon>
        <taxon>Sulfobacillus</taxon>
    </lineage>
</organism>
<dbReference type="InterPro" id="IPR004995">
    <property type="entry name" value="Spore_Ger"/>
</dbReference>
<accession>G8U0W7</accession>
<keyword evidence="4" id="KW-0812">Transmembrane</keyword>
<dbReference type="PANTHER" id="PTHR22550">
    <property type="entry name" value="SPORE GERMINATION PROTEIN"/>
    <property type="match status" value="1"/>
</dbReference>
<feature type="transmembrane region" description="Helical" evidence="4">
    <location>
        <begin position="273"/>
        <end position="296"/>
    </location>
</feature>
<reference evidence="6" key="1">
    <citation type="submission" date="2011-12" db="EMBL/GenBank/DDBJ databases">
        <title>The complete genome of chromosome of Sulfobacillus acidophilus DSM 10332.</title>
        <authorList>
            <person name="Lucas S."/>
            <person name="Han J."/>
            <person name="Lapidus A."/>
            <person name="Bruce D."/>
            <person name="Goodwin L."/>
            <person name="Pitluck S."/>
            <person name="Peters L."/>
            <person name="Kyrpides N."/>
            <person name="Mavromatis K."/>
            <person name="Ivanova N."/>
            <person name="Mikhailova N."/>
            <person name="Chertkov O."/>
            <person name="Saunders E."/>
            <person name="Detter J.C."/>
            <person name="Tapia R."/>
            <person name="Han C."/>
            <person name="Land M."/>
            <person name="Hauser L."/>
            <person name="Markowitz V."/>
            <person name="Cheng J.-F."/>
            <person name="Hugenholtz P."/>
            <person name="Woyke T."/>
            <person name="Wu D."/>
            <person name="Pukall R."/>
            <person name="Gehrich-Schroeter G."/>
            <person name="Schneider S."/>
            <person name="Klenk H.-P."/>
            <person name="Eisen J.A."/>
        </authorList>
    </citation>
    <scope>NUCLEOTIDE SEQUENCE [LARGE SCALE GENOMIC DNA]</scope>
    <source>
        <strain evidence="6">ATCC 700253 / DSM 10332 / NAL</strain>
    </source>
</reference>
<keyword evidence="6" id="KW-1185">Reference proteome</keyword>
<reference evidence="5 6" key="2">
    <citation type="journal article" date="2012" name="Stand. Genomic Sci.">
        <title>Complete genome sequence of the moderately thermophilic mineral-sulfide-oxidizing firmicute Sulfobacillus acidophilus type strain (NAL(T)).</title>
        <authorList>
            <person name="Anderson I."/>
            <person name="Chertkov O."/>
            <person name="Chen A."/>
            <person name="Saunders E."/>
            <person name="Lapidus A."/>
            <person name="Nolan M."/>
            <person name="Lucas S."/>
            <person name="Hammon N."/>
            <person name="Deshpande S."/>
            <person name="Cheng J.F."/>
            <person name="Han C."/>
            <person name="Tapia R."/>
            <person name="Goodwin L.A."/>
            <person name="Pitluck S."/>
            <person name="Liolios K."/>
            <person name="Pagani I."/>
            <person name="Ivanova N."/>
            <person name="Mikhailova N."/>
            <person name="Pati A."/>
            <person name="Palaniappan K."/>
            <person name="Land M."/>
            <person name="Pan C."/>
            <person name="Rohde M."/>
            <person name="Pukall R."/>
            <person name="Goker M."/>
            <person name="Detter J.C."/>
            <person name="Woyke T."/>
            <person name="Bristow J."/>
            <person name="Eisen J.A."/>
            <person name="Markowitz V."/>
            <person name="Hugenholtz P."/>
            <person name="Kyrpides N.C."/>
            <person name="Klenk H.P."/>
            <person name="Mavromatis K."/>
        </authorList>
    </citation>
    <scope>NUCLEOTIDE SEQUENCE [LARGE SCALE GENOMIC DNA]</scope>
    <source>
        <strain evidence="6">ATCC 700253 / DSM 10332 / NAL</strain>
    </source>
</reference>
<feature type="transmembrane region" description="Helical" evidence="4">
    <location>
        <begin position="389"/>
        <end position="408"/>
    </location>
</feature>
<dbReference type="Proteomes" id="UP000005439">
    <property type="component" value="Chromosome"/>
</dbReference>
<evidence type="ECO:0000256" key="2">
    <source>
        <dbReference type="ARBA" id="ARBA00023136"/>
    </source>
</evidence>
<dbReference type="KEGG" id="sap:Sulac_3055"/>